<accession>A0A918T520</accession>
<organism evidence="4 5">
    <name type="scientific">Streptomyces termitum</name>
    <dbReference type="NCBI Taxonomy" id="67368"/>
    <lineage>
        <taxon>Bacteria</taxon>
        <taxon>Bacillati</taxon>
        <taxon>Actinomycetota</taxon>
        <taxon>Actinomycetes</taxon>
        <taxon>Kitasatosporales</taxon>
        <taxon>Streptomycetaceae</taxon>
        <taxon>Streptomyces</taxon>
    </lineage>
</organism>
<reference evidence="4" key="1">
    <citation type="journal article" date="2014" name="Int. J. Syst. Evol. Microbiol.">
        <title>Complete genome sequence of Corynebacterium casei LMG S-19264T (=DSM 44701T), isolated from a smear-ripened cheese.</title>
        <authorList>
            <consortium name="US DOE Joint Genome Institute (JGI-PGF)"/>
            <person name="Walter F."/>
            <person name="Albersmeier A."/>
            <person name="Kalinowski J."/>
            <person name="Ruckert C."/>
        </authorList>
    </citation>
    <scope>NUCLEOTIDE SEQUENCE</scope>
    <source>
        <strain evidence="4">JCM 4518</strain>
    </source>
</reference>
<dbReference type="EMBL" id="BMUL01000009">
    <property type="protein sequence ID" value="GHA90995.1"/>
    <property type="molecule type" value="Genomic_DNA"/>
</dbReference>
<evidence type="ECO:0000259" key="3">
    <source>
        <dbReference type="Pfam" id="PF07687"/>
    </source>
</evidence>
<keyword evidence="2" id="KW-0479">Metal-binding</keyword>
<feature type="binding site" evidence="2">
    <location>
        <position position="102"/>
    </location>
    <ligand>
        <name>Mn(2+)</name>
        <dbReference type="ChEBI" id="CHEBI:29035"/>
        <label>2</label>
    </ligand>
</feature>
<comment type="caution">
    <text evidence="4">The sequence shown here is derived from an EMBL/GenBank/DDBJ whole genome shotgun (WGS) entry which is preliminary data.</text>
</comment>
<evidence type="ECO:0000313" key="4">
    <source>
        <dbReference type="EMBL" id="GHA90995.1"/>
    </source>
</evidence>
<dbReference type="PIRSF" id="PIRSF005962">
    <property type="entry name" value="Pept_M20D_amidohydro"/>
    <property type="match status" value="1"/>
</dbReference>
<proteinExistence type="predicted"/>
<dbReference type="InterPro" id="IPR017439">
    <property type="entry name" value="Amidohydrolase"/>
</dbReference>
<reference evidence="4" key="2">
    <citation type="submission" date="2020-09" db="EMBL/GenBank/DDBJ databases">
        <authorList>
            <person name="Sun Q."/>
            <person name="Ohkuma M."/>
        </authorList>
    </citation>
    <scope>NUCLEOTIDE SEQUENCE</scope>
    <source>
        <strain evidence="4">JCM 4518</strain>
    </source>
</reference>
<dbReference type="AlphaFoldDB" id="A0A918T520"/>
<dbReference type="GO" id="GO:0046872">
    <property type="term" value="F:metal ion binding"/>
    <property type="evidence" value="ECO:0007669"/>
    <property type="project" value="UniProtKB-KW"/>
</dbReference>
<feature type="binding site" evidence="2">
    <location>
        <position position="104"/>
    </location>
    <ligand>
        <name>Mn(2+)</name>
        <dbReference type="ChEBI" id="CHEBI:29035"/>
        <label>2</label>
    </ligand>
</feature>
<feature type="binding site" evidence="2">
    <location>
        <position position="138"/>
    </location>
    <ligand>
        <name>Mn(2+)</name>
        <dbReference type="ChEBI" id="CHEBI:29035"/>
        <label>2</label>
    </ligand>
</feature>
<dbReference type="GO" id="GO:0050118">
    <property type="term" value="F:N-acetyldiaminopimelate deacetylase activity"/>
    <property type="evidence" value="ECO:0007669"/>
    <property type="project" value="UniProtKB-ARBA"/>
</dbReference>
<keyword evidence="2" id="KW-0464">Manganese</keyword>
<protein>
    <submittedName>
        <fullName evidence="4">Hippurate hydrolase</fullName>
    </submittedName>
</protein>
<feature type="binding site" evidence="2">
    <location>
        <position position="374"/>
    </location>
    <ligand>
        <name>Mn(2+)</name>
        <dbReference type="ChEBI" id="CHEBI:29035"/>
        <label>2</label>
    </ligand>
</feature>
<dbReference type="InterPro" id="IPR036264">
    <property type="entry name" value="Bact_exopeptidase_dim_dom"/>
</dbReference>
<dbReference type="Pfam" id="PF07687">
    <property type="entry name" value="M20_dimer"/>
    <property type="match status" value="1"/>
</dbReference>
<dbReference type="PANTHER" id="PTHR11014:SF63">
    <property type="entry name" value="METALLOPEPTIDASE, PUTATIVE (AFU_ORTHOLOGUE AFUA_6G09600)-RELATED"/>
    <property type="match status" value="1"/>
</dbReference>
<dbReference type="Pfam" id="PF01546">
    <property type="entry name" value="Peptidase_M20"/>
    <property type="match status" value="1"/>
</dbReference>
<dbReference type="SUPFAM" id="SSF55031">
    <property type="entry name" value="Bacterial exopeptidase dimerisation domain"/>
    <property type="match status" value="1"/>
</dbReference>
<dbReference type="FunFam" id="3.30.70.360:FF:000001">
    <property type="entry name" value="N-acetyldiaminopimelate deacetylase"/>
    <property type="match status" value="1"/>
</dbReference>
<dbReference type="Proteomes" id="UP000644020">
    <property type="component" value="Unassembled WGS sequence"/>
</dbReference>
<feature type="domain" description="Peptidase M20 dimerisation" evidence="3">
    <location>
        <begin position="190"/>
        <end position="283"/>
    </location>
</feature>
<dbReference type="RefSeq" id="WP_229849860.1">
    <property type="nucleotide sequence ID" value="NZ_BMUL01000009.1"/>
</dbReference>
<evidence type="ECO:0000313" key="5">
    <source>
        <dbReference type="Proteomes" id="UP000644020"/>
    </source>
</evidence>
<dbReference type="SUPFAM" id="SSF53187">
    <property type="entry name" value="Zn-dependent exopeptidases"/>
    <property type="match status" value="1"/>
</dbReference>
<dbReference type="InterPro" id="IPR002933">
    <property type="entry name" value="Peptidase_M20"/>
</dbReference>
<sequence length="403" mass="40687">MSPSPLLALAGEVLRPALTLYLDVHSAPELSGAEERTAGVFGDRLAALGLEVARGVGGHGVVGVLRNGPGPRVLLRAELDALPLEERTGLPYASGNGAAHACGHDLHLAAAAGAAELLVRTAPRWRGTLVVLGQPAEETLTGARAVLDDGLYERFGVPDAVLAQHAAPLPAGMVAHGTPRAPVTAASTALEVVVHGRGGHAGTPQLTVDPVVTAAAIVLRLQSVVARETAPGEHVTVTVGTVRAGTAVNVVPDTAVLGIGVRALTDAALDRAVAAVERIVRGECAVSGCPREPEVRVVSRAPALWGDPAATAAVRAAHTGLFGAERVADWPPSLASEDCALLGAGGAVPVVYWMTGVAGPRQWAATGGRVPPNHSPAFAPDVRTALSPAIAALTAAALDRLAA</sequence>
<keyword evidence="1 4" id="KW-0378">Hydrolase</keyword>
<dbReference type="Gene3D" id="3.30.70.360">
    <property type="match status" value="1"/>
</dbReference>
<name>A0A918T520_9ACTN</name>
<dbReference type="Gene3D" id="3.40.630.10">
    <property type="entry name" value="Zn peptidases"/>
    <property type="match status" value="1"/>
</dbReference>
<dbReference type="PANTHER" id="PTHR11014">
    <property type="entry name" value="PEPTIDASE M20 FAMILY MEMBER"/>
    <property type="match status" value="1"/>
</dbReference>
<dbReference type="InterPro" id="IPR011650">
    <property type="entry name" value="Peptidase_M20_dimer"/>
</dbReference>
<feature type="binding site" evidence="2">
    <location>
        <position position="165"/>
    </location>
    <ligand>
        <name>Mn(2+)</name>
        <dbReference type="ChEBI" id="CHEBI:29035"/>
        <label>2</label>
    </ligand>
</feature>
<dbReference type="NCBIfam" id="TIGR01891">
    <property type="entry name" value="amidohydrolases"/>
    <property type="match status" value="1"/>
</dbReference>
<evidence type="ECO:0000256" key="1">
    <source>
        <dbReference type="ARBA" id="ARBA00022801"/>
    </source>
</evidence>
<comment type="cofactor">
    <cofactor evidence="2">
        <name>Mn(2+)</name>
        <dbReference type="ChEBI" id="CHEBI:29035"/>
    </cofactor>
    <text evidence="2">The Mn(2+) ion enhances activity.</text>
</comment>
<evidence type="ECO:0000256" key="2">
    <source>
        <dbReference type="PIRSR" id="PIRSR005962-1"/>
    </source>
</evidence>
<dbReference type="GO" id="GO:0019877">
    <property type="term" value="P:diaminopimelate biosynthetic process"/>
    <property type="evidence" value="ECO:0007669"/>
    <property type="project" value="UniProtKB-ARBA"/>
</dbReference>
<gene>
    <name evidence="4" type="primary">hipO</name>
    <name evidence="4" type="ORF">GCM10010305_38450</name>
</gene>
<keyword evidence="5" id="KW-1185">Reference proteome</keyword>